<evidence type="ECO:0000313" key="2">
    <source>
        <dbReference type="Proteomes" id="UP001143910"/>
    </source>
</evidence>
<proteinExistence type="predicted"/>
<evidence type="ECO:0000313" key="1">
    <source>
        <dbReference type="EMBL" id="KAJ2981921.1"/>
    </source>
</evidence>
<accession>A0ACC1NTM2</accession>
<sequence>MDAGDGQHQPPAAEGMTMEQKQGFKVWIDRFNFNSRPSMKQANDFLDLKFGQSFSEDAVTAVIDEVFATKQPPSIPVIPPSPPRVATPESPLPPPHTAKIVLPGYGMSIAHQISKDGEAVFPVLVAEQQVGWKANTLLIREYCMLKVMEDLTNKPEWWQKVRDPEISAKWKAEMLTMEWEDYHDYGDFTPNMADACIKELLLKADMYEQTGLVPVFDYSACVIKSDMLLEGGLMSDLIDKVKPLENVPEKARDWHPGSNGKVLDLVHPSLWPLVYGRSRIMPDEEFGLDDCLSFIGAGELIPRQADRHTSTFWNKRNVAASSVNFQWLPCNVALSQDGTPKITSYINNLHPVTHKDLYPVIERFIAKSLPAWDLVYRWPKEFRFQRLKAMNAEYTCKVPDICDNDYECRQWSRPLNAGEPPREEDEEDDYGYPGSERGQLDALWFRATHPMDLPDDEDDFHMCSAYKDQVKPEGFFGGTSRIQVIVKLANIHLTPENPTYEGGSWHLEGQLNEHICATALFYYDNDNITQSLLSLRTSSDAEELSMDLRYHQSDVQSIARMFAVEESHEASTLQDVGSVLTRQGRAIFFPNLYLHKVEPFELQDPTRPGHRKILALFLVDPKVPIISTGNVPPQQRHWWPGEEYIRGKMRLPAEVGQMVLDHVDFPFDEAEAKRIREELMEERKTQQADFAHDIARVGFGFCEH</sequence>
<dbReference type="Proteomes" id="UP001143910">
    <property type="component" value="Unassembled WGS sequence"/>
</dbReference>
<reference evidence="1" key="1">
    <citation type="submission" date="2022-08" db="EMBL/GenBank/DDBJ databases">
        <title>Genome Sequence of Lecanicillium fungicola.</title>
        <authorList>
            <person name="Buettner E."/>
        </authorList>
    </citation>
    <scope>NUCLEOTIDE SEQUENCE</scope>
    <source>
        <strain evidence="1">Babe33</strain>
    </source>
</reference>
<keyword evidence="2" id="KW-1185">Reference proteome</keyword>
<gene>
    <name evidence="1" type="ORF">NQ176_g1727</name>
</gene>
<organism evidence="1 2">
    <name type="scientific">Zarea fungicola</name>
    <dbReference type="NCBI Taxonomy" id="93591"/>
    <lineage>
        <taxon>Eukaryota</taxon>
        <taxon>Fungi</taxon>
        <taxon>Dikarya</taxon>
        <taxon>Ascomycota</taxon>
        <taxon>Pezizomycotina</taxon>
        <taxon>Sordariomycetes</taxon>
        <taxon>Hypocreomycetidae</taxon>
        <taxon>Hypocreales</taxon>
        <taxon>Cordycipitaceae</taxon>
        <taxon>Zarea</taxon>
    </lineage>
</organism>
<protein>
    <submittedName>
        <fullName evidence="1">Uncharacterized protein</fullName>
    </submittedName>
</protein>
<name>A0ACC1NTM2_9HYPO</name>
<dbReference type="EMBL" id="JANJQO010000104">
    <property type="protein sequence ID" value="KAJ2981921.1"/>
    <property type="molecule type" value="Genomic_DNA"/>
</dbReference>
<comment type="caution">
    <text evidence="1">The sequence shown here is derived from an EMBL/GenBank/DDBJ whole genome shotgun (WGS) entry which is preliminary data.</text>
</comment>